<reference evidence="2" key="1">
    <citation type="submission" date="2023-01" db="EMBL/GenBank/DDBJ databases">
        <title>Colletotrichum chrysophilum M932 genome sequence.</title>
        <authorList>
            <person name="Baroncelli R."/>
        </authorList>
    </citation>
    <scope>NUCLEOTIDE SEQUENCE</scope>
    <source>
        <strain evidence="2">M932</strain>
    </source>
</reference>
<gene>
    <name evidence="2" type="ORF">CCHR01_19123</name>
</gene>
<proteinExistence type="predicted"/>
<dbReference type="EMBL" id="JAQOWY010000869">
    <property type="protein sequence ID" value="KAK1838255.1"/>
    <property type="molecule type" value="Genomic_DNA"/>
</dbReference>
<dbReference type="Proteomes" id="UP001243330">
    <property type="component" value="Unassembled WGS sequence"/>
</dbReference>
<comment type="caution">
    <text evidence="2">The sequence shown here is derived from an EMBL/GenBank/DDBJ whole genome shotgun (WGS) entry which is preliminary data.</text>
</comment>
<accession>A0AAD9A0B2</accession>
<name>A0AAD9A0B2_9PEZI</name>
<evidence type="ECO:0000313" key="3">
    <source>
        <dbReference type="Proteomes" id="UP001243330"/>
    </source>
</evidence>
<evidence type="ECO:0000256" key="1">
    <source>
        <dbReference type="SAM" id="MobiDB-lite"/>
    </source>
</evidence>
<sequence length="65" mass="6870">MMPTHTLPSVAIFSAKPPHHHTTFPYFPSHKPPKPNNPTNVGGGTRQLGTPSGLSQPAGPSAEFL</sequence>
<protein>
    <submittedName>
        <fullName evidence="2">Uncharacterized protein</fullName>
    </submittedName>
</protein>
<dbReference type="AlphaFoldDB" id="A0AAD9A0B2"/>
<evidence type="ECO:0000313" key="2">
    <source>
        <dbReference type="EMBL" id="KAK1838255.1"/>
    </source>
</evidence>
<organism evidence="2 3">
    <name type="scientific">Colletotrichum chrysophilum</name>
    <dbReference type="NCBI Taxonomy" id="1836956"/>
    <lineage>
        <taxon>Eukaryota</taxon>
        <taxon>Fungi</taxon>
        <taxon>Dikarya</taxon>
        <taxon>Ascomycota</taxon>
        <taxon>Pezizomycotina</taxon>
        <taxon>Sordariomycetes</taxon>
        <taxon>Hypocreomycetidae</taxon>
        <taxon>Glomerellales</taxon>
        <taxon>Glomerellaceae</taxon>
        <taxon>Colletotrichum</taxon>
        <taxon>Colletotrichum gloeosporioides species complex</taxon>
    </lineage>
</organism>
<keyword evidence="3" id="KW-1185">Reference proteome</keyword>
<feature type="region of interest" description="Disordered" evidence="1">
    <location>
        <begin position="1"/>
        <end position="65"/>
    </location>
</feature>